<feature type="region of interest" description="Disordered" evidence="1">
    <location>
        <begin position="988"/>
        <end position="1034"/>
    </location>
</feature>
<sequence length="1254" mass="133124">MMATEATIDIAATSSPTPDHDLNKAEAASENALSDHPKVNGISADDGNKHESESEPVDGAVNSASVSISGGSDTEASKAEVAKGSLDDKGHGRTTSTVKKFASFKPVSVNKTFLAAKGATPAVPSKLGDKGSAATTASQTGPTATLSARPRLVAKSGSGLNSSTPRTSTTGSGAKPGAAPDASAVWNKNRPTPPSDPKRFTDEELKQRYGIHLATRLQSDDPGKQANWADIDDDDDDWAPETIEWTDGTKITLPQADEVVAAPTPEPEPVSIPKETKPIEIVKPKSPAPPQPAASPTVKTSTFGSGRAGLVLKGAAEKPTLVAKPPGPPTPVKSPWAPLPPVEKVAPVTIEVSQAQQQQSRFSQRDVHGFQGMPPPAKEIAADDFSRSWRDSNSNASRELYNSQSGRYEPVNDTRRGSTRGDQHPRQPAVLQRHAHQDHPEPSAAFQTHRSSGQDTGYGRRRTSSNVSGGSGLLRRMSRGHDLPPAQELLNTRRGSLAAVSDAPSSPRNSSPSAQPSQRGYHASPAISHASPHPTHGQVVPPTADGVQEAMQTQQEIIEEQKKIMRDKREAAIKRRQDEEAKEDAARKERIRLKLEAMGPPPESKKVKKDAPKEEQAPAPTQIQARGAVDTTAIPIPTTESEPDGEPESAPDALETTTAEARQKPAARPNGAHNPIAPSSSTIPDNRGAPSWQNVPSSGSERFSTWGSAPPPQQSSTRNVWGPPTNDRSLGNGTFNPELGRLPEVHQSTSHPGPIGPPNANRGNGQYQQGRGRPTYESRPAPIGPPNRQQSIAAWNALPEKLAQDDALALKQHQEEIARRRAMEEAGIAPEPSKTVFKDTWRQVTLNEDGSRGKVQPSVTTLHSEQPATPSSWNQASNTGPKNEGPQPQSNEAWRRAGVEHNVPRGDALNSGSLAGMAVSPPVRGSRFFPTRDVRLEEQEVTFERPGSPSPPPPTMAGHPAYDGDVAHPHVSLPRPSPVVKLPPVLAPIGPPKPATFAATVAAPPPPAPNSVRPGYSSRASHGAPEAPRPSSADWQTRINSLIGRKNSPPKSHALAVDSASKNALELPTSRSTATVSFPISSSGILVSDDKYMYTKPAAEECFEEQEMGSLPVIRVPHKAPDLAWTLAPHPKPIPRKFVVSHVTSVDALHFPGNNLISIMLPGQTEAKSVNAPTPRQKSNPRRGRGGASRNPSSTHSRGGRARESPNNFTSPNSDHQSASSSPGTGGRGGYRGRGGHNAGSPWTARHVSTPVHT</sequence>
<feature type="compositionally biased region" description="Polar residues" evidence="1">
    <location>
        <begin position="391"/>
        <end position="406"/>
    </location>
</feature>
<feature type="compositionally biased region" description="Polar residues" evidence="1">
    <location>
        <begin position="1166"/>
        <end position="1178"/>
    </location>
</feature>
<feature type="compositionally biased region" description="Basic and acidic residues" evidence="1">
    <location>
        <begin position="410"/>
        <end position="425"/>
    </location>
</feature>
<accession>A0ABR4PS72</accession>
<feature type="region of interest" description="Disordered" evidence="1">
    <location>
        <begin position="317"/>
        <end position="338"/>
    </location>
</feature>
<feature type="compositionally biased region" description="Pro residues" evidence="1">
    <location>
        <begin position="325"/>
        <end position="338"/>
    </location>
</feature>
<evidence type="ECO:0000256" key="1">
    <source>
        <dbReference type="SAM" id="MobiDB-lite"/>
    </source>
</evidence>
<dbReference type="Proteomes" id="UP001629113">
    <property type="component" value="Unassembled WGS sequence"/>
</dbReference>
<proteinExistence type="predicted"/>
<feature type="region of interest" description="Disordered" evidence="1">
    <location>
        <begin position="281"/>
        <end position="305"/>
    </location>
</feature>
<feature type="compositionally biased region" description="Low complexity" evidence="1">
    <location>
        <begin position="162"/>
        <end position="173"/>
    </location>
</feature>
<feature type="compositionally biased region" description="Gly residues" evidence="1">
    <location>
        <begin position="1224"/>
        <end position="1238"/>
    </location>
</feature>
<feature type="compositionally biased region" description="Basic and acidic residues" evidence="1">
    <location>
        <begin position="603"/>
        <end position="616"/>
    </location>
</feature>
<organism evidence="2 3">
    <name type="scientific">Phlyctema vagabunda</name>
    <dbReference type="NCBI Taxonomy" id="108571"/>
    <lineage>
        <taxon>Eukaryota</taxon>
        <taxon>Fungi</taxon>
        <taxon>Dikarya</taxon>
        <taxon>Ascomycota</taxon>
        <taxon>Pezizomycotina</taxon>
        <taxon>Leotiomycetes</taxon>
        <taxon>Helotiales</taxon>
        <taxon>Dermateaceae</taxon>
        <taxon>Phlyctema</taxon>
    </lineage>
</organism>
<feature type="compositionally biased region" description="Basic and acidic residues" evidence="1">
    <location>
        <begin position="893"/>
        <end position="904"/>
    </location>
</feature>
<feature type="compositionally biased region" description="Acidic residues" evidence="1">
    <location>
        <begin position="230"/>
        <end position="239"/>
    </location>
</feature>
<feature type="compositionally biased region" description="Low complexity" evidence="1">
    <location>
        <begin position="759"/>
        <end position="773"/>
    </location>
</feature>
<feature type="compositionally biased region" description="Low complexity" evidence="1">
    <location>
        <begin position="353"/>
        <end position="362"/>
    </location>
</feature>
<dbReference type="CDD" id="cd22249">
    <property type="entry name" value="UDM1_RNF168_RNF169-like"/>
    <property type="match status" value="1"/>
</dbReference>
<feature type="region of interest" description="Disordered" evidence="1">
    <location>
        <begin position="1"/>
        <end position="102"/>
    </location>
</feature>
<feature type="compositionally biased region" description="Polar residues" evidence="1">
    <location>
        <begin position="445"/>
        <end position="455"/>
    </location>
</feature>
<feature type="region of interest" description="Disordered" evidence="1">
    <location>
        <begin position="1166"/>
        <end position="1254"/>
    </location>
</feature>
<feature type="compositionally biased region" description="Polar residues" evidence="1">
    <location>
        <begin position="857"/>
        <end position="892"/>
    </location>
</feature>
<feature type="compositionally biased region" description="Basic and acidic residues" evidence="1">
    <location>
        <begin position="75"/>
        <end position="91"/>
    </location>
</feature>
<feature type="compositionally biased region" description="Basic and acidic residues" evidence="1">
    <location>
        <begin position="559"/>
        <end position="595"/>
    </location>
</feature>
<feature type="region of interest" description="Disordered" evidence="1">
    <location>
        <begin position="350"/>
        <end position="798"/>
    </location>
</feature>
<feature type="compositionally biased region" description="Basic and acidic residues" evidence="1">
    <location>
        <begin position="380"/>
        <end position="390"/>
    </location>
</feature>
<gene>
    <name evidence="2" type="ORF">PVAG01_02829</name>
</gene>
<reference evidence="2 3" key="1">
    <citation type="submission" date="2024-06" db="EMBL/GenBank/DDBJ databases">
        <title>Complete genome of Phlyctema vagabunda strain 19-DSS-EL-015.</title>
        <authorList>
            <person name="Fiorenzani C."/>
        </authorList>
    </citation>
    <scope>NUCLEOTIDE SEQUENCE [LARGE SCALE GENOMIC DNA]</scope>
    <source>
        <strain evidence="2 3">19-DSS-EL-015</strain>
    </source>
</reference>
<feature type="compositionally biased region" description="Polar residues" evidence="1">
    <location>
        <begin position="1205"/>
        <end position="1223"/>
    </location>
</feature>
<feature type="compositionally biased region" description="Polar residues" evidence="1">
    <location>
        <begin position="62"/>
        <end position="74"/>
    </location>
</feature>
<feature type="region of interest" description="Disordered" evidence="1">
    <location>
        <begin position="824"/>
        <end position="975"/>
    </location>
</feature>
<protein>
    <submittedName>
        <fullName evidence="2">Uncharacterized protein</fullName>
    </submittedName>
</protein>
<evidence type="ECO:0000313" key="3">
    <source>
        <dbReference type="Proteomes" id="UP001629113"/>
    </source>
</evidence>
<feature type="compositionally biased region" description="Basic and acidic residues" evidence="1">
    <location>
        <begin position="196"/>
        <end position="207"/>
    </location>
</feature>
<feature type="compositionally biased region" description="Polar residues" evidence="1">
    <location>
        <begin position="133"/>
        <end position="146"/>
    </location>
</feature>
<feature type="compositionally biased region" description="Low complexity" evidence="1">
    <location>
        <begin position="501"/>
        <end position="519"/>
    </location>
</feature>
<feature type="compositionally biased region" description="Polar residues" evidence="1">
    <location>
        <begin position="726"/>
        <end position="735"/>
    </location>
</feature>
<feature type="region of interest" description="Disordered" evidence="1">
    <location>
        <begin position="116"/>
        <end position="254"/>
    </location>
</feature>
<dbReference type="EMBL" id="JBFCZG010000002">
    <property type="protein sequence ID" value="KAL3426038.1"/>
    <property type="molecule type" value="Genomic_DNA"/>
</dbReference>
<comment type="caution">
    <text evidence="2">The sequence shown here is derived from an EMBL/GenBank/DDBJ whole genome shotgun (WGS) entry which is preliminary data.</text>
</comment>
<name>A0ABR4PS72_9HELO</name>
<feature type="compositionally biased region" description="Polar residues" evidence="1">
    <location>
        <begin position="691"/>
        <end position="707"/>
    </location>
</feature>
<keyword evidence="3" id="KW-1185">Reference proteome</keyword>
<evidence type="ECO:0000313" key="2">
    <source>
        <dbReference type="EMBL" id="KAL3426038.1"/>
    </source>
</evidence>